<accession>A0A1Y2HPJ6</accession>
<sequence>MSVFMGSSTSFCLSLAWGKPPQPFLPSLPKYRVYCFSLLLALCFCWPHYILLRSFIHHSLTRDVHRALLFESGPRPKPMHTLTRRRGPAPHSCINLLNPHVDWLDHFSPAVVVAGRPGTQAGGPPLATSL</sequence>
<keyword evidence="1" id="KW-0812">Transmembrane</keyword>
<reference evidence="2 3" key="1">
    <citation type="submission" date="2016-07" db="EMBL/GenBank/DDBJ databases">
        <title>Pervasive Adenine N6-methylation of Active Genes in Fungi.</title>
        <authorList>
            <consortium name="DOE Joint Genome Institute"/>
            <person name="Mondo S.J."/>
            <person name="Dannebaum R.O."/>
            <person name="Kuo R.C."/>
            <person name="Labutti K."/>
            <person name="Haridas S."/>
            <person name="Kuo A."/>
            <person name="Salamov A."/>
            <person name="Ahrendt S.R."/>
            <person name="Lipzen A."/>
            <person name="Sullivan W."/>
            <person name="Andreopoulos W.B."/>
            <person name="Clum A."/>
            <person name="Lindquist E."/>
            <person name="Daum C."/>
            <person name="Ramamoorthy G.K."/>
            <person name="Gryganskyi A."/>
            <person name="Culley D."/>
            <person name="Magnuson J.K."/>
            <person name="James T.Y."/>
            <person name="O'Malley M.A."/>
            <person name="Stajich J.E."/>
            <person name="Spatafora J.W."/>
            <person name="Visel A."/>
            <person name="Grigoriev I.V."/>
        </authorList>
    </citation>
    <scope>NUCLEOTIDE SEQUENCE [LARGE SCALE GENOMIC DNA]</scope>
    <source>
        <strain evidence="2 3">PL171</strain>
    </source>
</reference>
<keyword evidence="1" id="KW-0472">Membrane</keyword>
<comment type="caution">
    <text evidence="2">The sequence shown here is derived from an EMBL/GenBank/DDBJ whole genome shotgun (WGS) entry which is preliminary data.</text>
</comment>
<organism evidence="2 3">
    <name type="scientific">Catenaria anguillulae PL171</name>
    <dbReference type="NCBI Taxonomy" id="765915"/>
    <lineage>
        <taxon>Eukaryota</taxon>
        <taxon>Fungi</taxon>
        <taxon>Fungi incertae sedis</taxon>
        <taxon>Blastocladiomycota</taxon>
        <taxon>Blastocladiomycetes</taxon>
        <taxon>Blastocladiales</taxon>
        <taxon>Catenariaceae</taxon>
        <taxon>Catenaria</taxon>
    </lineage>
</organism>
<evidence type="ECO:0000313" key="3">
    <source>
        <dbReference type="Proteomes" id="UP000193411"/>
    </source>
</evidence>
<protein>
    <submittedName>
        <fullName evidence="2">Uncharacterized protein</fullName>
    </submittedName>
</protein>
<evidence type="ECO:0000313" key="2">
    <source>
        <dbReference type="EMBL" id="ORZ36528.1"/>
    </source>
</evidence>
<name>A0A1Y2HPJ6_9FUNG</name>
<keyword evidence="1" id="KW-1133">Transmembrane helix</keyword>
<keyword evidence="3" id="KW-1185">Reference proteome</keyword>
<dbReference type="AlphaFoldDB" id="A0A1Y2HPJ6"/>
<feature type="transmembrane region" description="Helical" evidence="1">
    <location>
        <begin position="34"/>
        <end position="52"/>
    </location>
</feature>
<proteinExistence type="predicted"/>
<evidence type="ECO:0000256" key="1">
    <source>
        <dbReference type="SAM" id="Phobius"/>
    </source>
</evidence>
<gene>
    <name evidence="2" type="ORF">BCR44DRAFT_1067058</name>
</gene>
<dbReference type="EMBL" id="MCFL01000016">
    <property type="protein sequence ID" value="ORZ36528.1"/>
    <property type="molecule type" value="Genomic_DNA"/>
</dbReference>
<dbReference type="Proteomes" id="UP000193411">
    <property type="component" value="Unassembled WGS sequence"/>
</dbReference>